<protein>
    <submittedName>
        <fullName evidence="1">Uncharacterized protein</fullName>
    </submittedName>
</protein>
<gene>
    <name evidence="1" type="ORF">RIF29_32900</name>
</gene>
<organism evidence="1 2">
    <name type="scientific">Crotalaria pallida</name>
    <name type="common">Smooth rattlebox</name>
    <name type="synonym">Crotalaria striata</name>
    <dbReference type="NCBI Taxonomy" id="3830"/>
    <lineage>
        <taxon>Eukaryota</taxon>
        <taxon>Viridiplantae</taxon>
        <taxon>Streptophyta</taxon>
        <taxon>Embryophyta</taxon>
        <taxon>Tracheophyta</taxon>
        <taxon>Spermatophyta</taxon>
        <taxon>Magnoliopsida</taxon>
        <taxon>eudicotyledons</taxon>
        <taxon>Gunneridae</taxon>
        <taxon>Pentapetalae</taxon>
        <taxon>rosids</taxon>
        <taxon>fabids</taxon>
        <taxon>Fabales</taxon>
        <taxon>Fabaceae</taxon>
        <taxon>Papilionoideae</taxon>
        <taxon>50 kb inversion clade</taxon>
        <taxon>genistoids sensu lato</taxon>
        <taxon>core genistoids</taxon>
        <taxon>Crotalarieae</taxon>
        <taxon>Crotalaria</taxon>
    </lineage>
</organism>
<evidence type="ECO:0000313" key="1">
    <source>
        <dbReference type="EMBL" id="KAK7250451.1"/>
    </source>
</evidence>
<sequence length="75" mass="8508">MDYLRVPTSNFFKDLTGFERCSSLKGLKECVNFDVPSMPNICFANCTQNFRNCLLNTRCSVGIDDLIISNIRSGY</sequence>
<reference evidence="1 2" key="1">
    <citation type="submission" date="2024-01" db="EMBL/GenBank/DDBJ databases">
        <title>The genomes of 5 underutilized Papilionoideae crops provide insights into root nodulation and disease resistanc.</title>
        <authorList>
            <person name="Yuan L."/>
        </authorList>
    </citation>
    <scope>NUCLEOTIDE SEQUENCE [LARGE SCALE GENOMIC DNA]</scope>
    <source>
        <strain evidence="1">ZHUSHIDOU_FW_LH</strain>
        <tissue evidence="1">Leaf</tissue>
    </source>
</reference>
<dbReference type="EMBL" id="JAYWIO010000007">
    <property type="protein sequence ID" value="KAK7250451.1"/>
    <property type="molecule type" value="Genomic_DNA"/>
</dbReference>
<name>A0AAN9E7R9_CROPI</name>
<evidence type="ECO:0000313" key="2">
    <source>
        <dbReference type="Proteomes" id="UP001372338"/>
    </source>
</evidence>
<comment type="caution">
    <text evidence="1">The sequence shown here is derived from an EMBL/GenBank/DDBJ whole genome shotgun (WGS) entry which is preliminary data.</text>
</comment>
<proteinExistence type="predicted"/>
<dbReference type="AlphaFoldDB" id="A0AAN9E7R9"/>
<dbReference type="Proteomes" id="UP001372338">
    <property type="component" value="Unassembled WGS sequence"/>
</dbReference>
<keyword evidence="2" id="KW-1185">Reference proteome</keyword>
<accession>A0AAN9E7R9</accession>